<keyword evidence="2" id="KW-0238">DNA-binding</keyword>
<dbReference type="InterPro" id="IPR036388">
    <property type="entry name" value="WH-like_DNA-bd_sf"/>
</dbReference>
<dbReference type="EMBL" id="APVH01000005">
    <property type="protein sequence ID" value="EPX86021.1"/>
    <property type="molecule type" value="Genomic_DNA"/>
</dbReference>
<dbReference type="Pfam" id="PF08220">
    <property type="entry name" value="HTH_DeoR"/>
    <property type="match status" value="1"/>
</dbReference>
<dbReference type="SMART" id="SM00420">
    <property type="entry name" value="HTH_DEOR"/>
    <property type="match status" value="1"/>
</dbReference>
<keyword evidence="6" id="KW-1185">Reference proteome</keyword>
<dbReference type="PRINTS" id="PR00037">
    <property type="entry name" value="HTHLACR"/>
</dbReference>
<dbReference type="STRING" id="1123237.Salmuc_00837"/>
<dbReference type="SUPFAM" id="SSF46785">
    <property type="entry name" value="Winged helix' DNA-binding domain"/>
    <property type="match status" value="1"/>
</dbReference>
<dbReference type="AlphaFoldDB" id="S9QXD4"/>
<dbReference type="InterPro" id="IPR018356">
    <property type="entry name" value="Tscrpt_reg_HTH_DeoR_CS"/>
</dbReference>
<sequence length="253" mass="27906">MWSHERQSKILEHLGRDGKVQTHRLAELFEVSRETIRRDLLELDQKGSLVRVHGGAVQSEREILPEPAFSDRLVAHAEVKRAIGRTAAALIEPGATLHIDAGTTTRAFARELIQQHDDLRIITNSIEIAQMLAVEDGFEVLLLGGKPHGDVPATFGELTLSEIDRFLADYAVISPVGLNAARGATDYELHEAEVARKMIRCARSCLMLCHASKIGAESRVAVCRTEEIDQVVTDAAADPEFRLPNGRVHVARD</sequence>
<accession>S9QXD4</accession>
<evidence type="ECO:0000313" key="6">
    <source>
        <dbReference type="Proteomes" id="UP000015347"/>
    </source>
</evidence>
<dbReference type="GO" id="GO:0003700">
    <property type="term" value="F:DNA-binding transcription factor activity"/>
    <property type="evidence" value="ECO:0007669"/>
    <property type="project" value="InterPro"/>
</dbReference>
<dbReference type="HOGENOM" id="CLU_060699_0_0_5"/>
<dbReference type="InterPro" id="IPR050313">
    <property type="entry name" value="Carb_Metab_HTH_regulators"/>
</dbReference>
<evidence type="ECO:0000313" key="5">
    <source>
        <dbReference type="EMBL" id="EPX86021.1"/>
    </source>
</evidence>
<dbReference type="SMART" id="SM01134">
    <property type="entry name" value="DeoRC"/>
    <property type="match status" value="1"/>
</dbReference>
<organism evidence="5 6">
    <name type="scientific">Salipiger mucosus DSM 16094</name>
    <dbReference type="NCBI Taxonomy" id="1123237"/>
    <lineage>
        <taxon>Bacteria</taxon>
        <taxon>Pseudomonadati</taxon>
        <taxon>Pseudomonadota</taxon>
        <taxon>Alphaproteobacteria</taxon>
        <taxon>Rhodobacterales</taxon>
        <taxon>Roseobacteraceae</taxon>
        <taxon>Salipiger</taxon>
    </lineage>
</organism>
<proteinExistence type="predicted"/>
<dbReference type="InterPro" id="IPR037171">
    <property type="entry name" value="NagB/RpiA_transferase-like"/>
</dbReference>
<dbReference type="PROSITE" id="PS00894">
    <property type="entry name" value="HTH_DEOR_1"/>
    <property type="match status" value="1"/>
</dbReference>
<dbReference type="InterPro" id="IPR014036">
    <property type="entry name" value="DeoR-like_C"/>
</dbReference>
<dbReference type="InterPro" id="IPR001034">
    <property type="entry name" value="DeoR_HTH"/>
</dbReference>
<comment type="caution">
    <text evidence="5">The sequence shown here is derived from an EMBL/GenBank/DDBJ whole genome shotgun (WGS) entry which is preliminary data.</text>
</comment>
<dbReference type="RefSeq" id="WP_020040785.1">
    <property type="nucleotide sequence ID" value="NZ_KE557273.1"/>
</dbReference>
<dbReference type="InterPro" id="IPR036390">
    <property type="entry name" value="WH_DNA-bd_sf"/>
</dbReference>
<dbReference type="Gene3D" id="3.30.750.70">
    <property type="entry name" value="4-hydroxybutyrate coenzyme like domains"/>
    <property type="match status" value="1"/>
</dbReference>
<evidence type="ECO:0000256" key="3">
    <source>
        <dbReference type="ARBA" id="ARBA00023163"/>
    </source>
</evidence>
<dbReference type="SUPFAM" id="SSF100950">
    <property type="entry name" value="NagB/RpiA/CoA transferase-like"/>
    <property type="match status" value="1"/>
</dbReference>
<protein>
    <submittedName>
        <fullName evidence="5">Transcriptional regulator of sugar metabolism</fullName>
    </submittedName>
</protein>
<dbReference type="PROSITE" id="PS51000">
    <property type="entry name" value="HTH_DEOR_2"/>
    <property type="match status" value="1"/>
</dbReference>
<dbReference type="GO" id="GO:0003677">
    <property type="term" value="F:DNA binding"/>
    <property type="evidence" value="ECO:0007669"/>
    <property type="project" value="UniProtKB-KW"/>
</dbReference>
<dbReference type="OrthoDB" id="9814815at2"/>
<reference evidence="6" key="1">
    <citation type="journal article" date="2014" name="Stand. Genomic Sci.">
        <title>Genome sequence of the exopolysaccharide-producing Salipiger mucosus type strain (DSM 16094(T)), a moderately halophilic member of the Roseobacter clade.</title>
        <authorList>
            <person name="Riedel T."/>
            <person name="Spring S."/>
            <person name="Fiebig A."/>
            <person name="Petersen J."/>
            <person name="Kyrpides N.C."/>
            <person name="Goker M."/>
            <person name="Klenk H.P."/>
        </authorList>
    </citation>
    <scope>NUCLEOTIDE SEQUENCE [LARGE SCALE GENOMIC DNA]</scope>
    <source>
        <strain evidence="6">DSM 16094</strain>
    </source>
</reference>
<evidence type="ECO:0000259" key="4">
    <source>
        <dbReference type="PROSITE" id="PS51000"/>
    </source>
</evidence>
<evidence type="ECO:0000256" key="2">
    <source>
        <dbReference type="ARBA" id="ARBA00023125"/>
    </source>
</evidence>
<keyword evidence="1" id="KW-0805">Transcription regulation</keyword>
<dbReference type="Proteomes" id="UP000015347">
    <property type="component" value="Unassembled WGS sequence"/>
</dbReference>
<evidence type="ECO:0000256" key="1">
    <source>
        <dbReference type="ARBA" id="ARBA00023015"/>
    </source>
</evidence>
<dbReference type="Gene3D" id="1.10.10.10">
    <property type="entry name" value="Winged helix-like DNA-binding domain superfamily/Winged helix DNA-binding domain"/>
    <property type="match status" value="1"/>
</dbReference>
<name>S9QXD4_9RHOB</name>
<dbReference type="eggNOG" id="COG1349">
    <property type="taxonomic scope" value="Bacteria"/>
</dbReference>
<gene>
    <name evidence="5" type="ORF">Salmuc_00837</name>
</gene>
<dbReference type="PANTHER" id="PTHR30363:SF44">
    <property type="entry name" value="AGA OPERON TRANSCRIPTIONAL REPRESSOR-RELATED"/>
    <property type="match status" value="1"/>
</dbReference>
<keyword evidence="3" id="KW-0804">Transcription</keyword>
<feature type="domain" description="HTH deoR-type" evidence="4">
    <location>
        <begin position="3"/>
        <end position="58"/>
    </location>
</feature>
<dbReference type="PANTHER" id="PTHR30363">
    <property type="entry name" value="HTH-TYPE TRANSCRIPTIONAL REGULATOR SRLR-RELATED"/>
    <property type="match status" value="1"/>
</dbReference>
<dbReference type="Pfam" id="PF00455">
    <property type="entry name" value="DeoRC"/>
    <property type="match status" value="1"/>
</dbReference>